<dbReference type="InterPro" id="IPR001789">
    <property type="entry name" value="Sig_transdc_resp-reg_receiver"/>
</dbReference>
<reference evidence="4 5" key="1">
    <citation type="submission" date="2015-01" db="EMBL/GenBank/DDBJ databases">
        <title>Deinococcus soli/N5/whole genome sequencing.</title>
        <authorList>
            <person name="Kim M.K."/>
            <person name="Srinivasan S."/>
            <person name="Lee J.-J."/>
        </authorList>
    </citation>
    <scope>NUCLEOTIDE SEQUENCE [LARGE SCALE GENOMIC DNA]</scope>
    <source>
        <strain evidence="4 5">N5</strain>
    </source>
</reference>
<dbReference type="GO" id="GO:0000160">
    <property type="term" value="P:phosphorelay signal transduction system"/>
    <property type="evidence" value="ECO:0007669"/>
    <property type="project" value="InterPro"/>
</dbReference>
<dbReference type="SUPFAM" id="SSF52172">
    <property type="entry name" value="CheY-like"/>
    <property type="match status" value="1"/>
</dbReference>
<sequence>MTRSTLPDVTTRSPLIVVLDDDPHECTLLGTLIQDTWPRCAVQAGPPTAALLRDLTRPDGLRPDLLIVEQDMPGCMGLDILRTVRASPGGQTLPVVILSADEDPRGAAAAHHAGASAYHVRPTAPAAYRALLADLLRTFLPDRAD</sequence>
<evidence type="ECO:0000256" key="1">
    <source>
        <dbReference type="ARBA" id="ARBA00022553"/>
    </source>
</evidence>
<dbReference type="RefSeq" id="WP_046842607.1">
    <property type="nucleotide sequence ID" value="NZ_CP011389.1"/>
</dbReference>
<feature type="domain" description="Response regulatory" evidence="3">
    <location>
        <begin position="15"/>
        <end position="136"/>
    </location>
</feature>
<gene>
    <name evidence="4" type="ORF">SY84_02075</name>
</gene>
<accession>A0A0F7JJZ8</accession>
<organism evidence="4 5">
    <name type="scientific">Deinococcus soli</name>
    <name type="common">ex Cha et al. 2016</name>
    <dbReference type="NCBI Taxonomy" id="1309411"/>
    <lineage>
        <taxon>Bacteria</taxon>
        <taxon>Thermotogati</taxon>
        <taxon>Deinococcota</taxon>
        <taxon>Deinococci</taxon>
        <taxon>Deinococcales</taxon>
        <taxon>Deinococcaceae</taxon>
        <taxon>Deinococcus</taxon>
    </lineage>
</organism>
<evidence type="ECO:0000313" key="5">
    <source>
        <dbReference type="Proteomes" id="UP000034024"/>
    </source>
</evidence>
<protein>
    <recommendedName>
        <fullName evidence="3">Response regulatory domain-containing protein</fullName>
    </recommendedName>
</protein>
<evidence type="ECO:0000256" key="2">
    <source>
        <dbReference type="PROSITE-ProRule" id="PRU00169"/>
    </source>
</evidence>
<dbReference type="PANTHER" id="PTHR44591:SF23">
    <property type="entry name" value="CHEY SUBFAMILY"/>
    <property type="match status" value="1"/>
</dbReference>
<dbReference type="InterPro" id="IPR050595">
    <property type="entry name" value="Bact_response_regulator"/>
</dbReference>
<dbReference type="AlphaFoldDB" id="A0A0F7JJZ8"/>
<dbReference type="SMART" id="SM00448">
    <property type="entry name" value="REC"/>
    <property type="match status" value="1"/>
</dbReference>
<dbReference type="EMBL" id="CP011389">
    <property type="protein sequence ID" value="AKH16032.1"/>
    <property type="molecule type" value="Genomic_DNA"/>
</dbReference>
<proteinExistence type="predicted"/>
<dbReference type="InterPro" id="IPR011006">
    <property type="entry name" value="CheY-like_superfamily"/>
</dbReference>
<dbReference type="PROSITE" id="PS50110">
    <property type="entry name" value="RESPONSE_REGULATORY"/>
    <property type="match status" value="1"/>
</dbReference>
<dbReference type="PATRIC" id="fig|1309411.5.peg.438"/>
<name>A0A0F7JJZ8_9DEIO</name>
<dbReference type="Proteomes" id="UP000034024">
    <property type="component" value="Chromosome"/>
</dbReference>
<evidence type="ECO:0000259" key="3">
    <source>
        <dbReference type="PROSITE" id="PS50110"/>
    </source>
</evidence>
<evidence type="ECO:0000313" key="4">
    <source>
        <dbReference type="EMBL" id="AKH16032.1"/>
    </source>
</evidence>
<dbReference type="Pfam" id="PF00072">
    <property type="entry name" value="Response_reg"/>
    <property type="match status" value="1"/>
</dbReference>
<comment type="caution">
    <text evidence="2">Lacks conserved residue(s) required for the propagation of feature annotation.</text>
</comment>
<dbReference type="OrthoDB" id="963430at2"/>
<keyword evidence="1" id="KW-0597">Phosphoprotein</keyword>
<dbReference type="KEGG" id="dch:SY84_02075"/>
<dbReference type="Gene3D" id="3.40.50.2300">
    <property type="match status" value="1"/>
</dbReference>
<dbReference type="PANTHER" id="PTHR44591">
    <property type="entry name" value="STRESS RESPONSE REGULATOR PROTEIN 1"/>
    <property type="match status" value="1"/>
</dbReference>
<keyword evidence="5" id="KW-1185">Reference proteome</keyword>